<dbReference type="AlphaFoldDB" id="A0AAW2GZB8"/>
<accession>A0AAW2GZB8</accession>
<reference evidence="2 3" key="1">
    <citation type="submission" date="2023-03" db="EMBL/GenBank/DDBJ databases">
        <title>High recombination rates correlate with genetic variation in Cardiocondyla obscurior ants.</title>
        <authorList>
            <person name="Errbii M."/>
        </authorList>
    </citation>
    <scope>NUCLEOTIDE SEQUENCE [LARGE SCALE GENOMIC DNA]</scope>
    <source>
        <strain evidence="2">Alpha-2009</strain>
        <tissue evidence="2">Whole body</tissue>
    </source>
</reference>
<keyword evidence="1" id="KW-0812">Transmembrane</keyword>
<evidence type="ECO:0008006" key="4">
    <source>
        <dbReference type="Google" id="ProtNLM"/>
    </source>
</evidence>
<dbReference type="Proteomes" id="UP001430953">
    <property type="component" value="Unassembled WGS sequence"/>
</dbReference>
<keyword evidence="1" id="KW-1133">Transmembrane helix</keyword>
<evidence type="ECO:0000313" key="2">
    <source>
        <dbReference type="EMBL" id="KAL0132665.1"/>
    </source>
</evidence>
<evidence type="ECO:0000256" key="1">
    <source>
        <dbReference type="SAM" id="Phobius"/>
    </source>
</evidence>
<feature type="transmembrane region" description="Helical" evidence="1">
    <location>
        <begin position="62"/>
        <end position="82"/>
    </location>
</feature>
<evidence type="ECO:0000313" key="3">
    <source>
        <dbReference type="Proteomes" id="UP001430953"/>
    </source>
</evidence>
<organism evidence="2 3">
    <name type="scientific">Cardiocondyla obscurior</name>
    <dbReference type="NCBI Taxonomy" id="286306"/>
    <lineage>
        <taxon>Eukaryota</taxon>
        <taxon>Metazoa</taxon>
        <taxon>Ecdysozoa</taxon>
        <taxon>Arthropoda</taxon>
        <taxon>Hexapoda</taxon>
        <taxon>Insecta</taxon>
        <taxon>Pterygota</taxon>
        <taxon>Neoptera</taxon>
        <taxon>Endopterygota</taxon>
        <taxon>Hymenoptera</taxon>
        <taxon>Apocrita</taxon>
        <taxon>Aculeata</taxon>
        <taxon>Formicoidea</taxon>
        <taxon>Formicidae</taxon>
        <taxon>Myrmicinae</taxon>
        <taxon>Cardiocondyla</taxon>
    </lineage>
</organism>
<dbReference type="EMBL" id="JADYXP020000001">
    <property type="protein sequence ID" value="KAL0132665.1"/>
    <property type="molecule type" value="Genomic_DNA"/>
</dbReference>
<proteinExistence type="predicted"/>
<keyword evidence="1" id="KW-0472">Membrane</keyword>
<keyword evidence="3" id="KW-1185">Reference proteome</keyword>
<feature type="transmembrane region" description="Helical" evidence="1">
    <location>
        <begin position="32"/>
        <end position="50"/>
    </location>
</feature>
<name>A0AAW2GZB8_9HYME</name>
<protein>
    <recommendedName>
        <fullName evidence="4">SMODS and SLOG-associating 2TM effector domain-containing protein</fullName>
    </recommendedName>
</protein>
<comment type="caution">
    <text evidence="2">The sequence shown here is derived from an EMBL/GenBank/DDBJ whole genome shotgun (WGS) entry which is preliminary data.</text>
</comment>
<sequence>MEFTVDQYYKLNRLVLSIYGLWPYHSRTVNAWIMRTFTILFLIWATTTQVIKICTTELTADFILDCLPIIIPNIGAIAQFVYRIIINDRLKDLLDQIKTDWNHARSQNEIEIMQTNATLAKITTKWFLRK</sequence>
<gene>
    <name evidence="2" type="ORF">PUN28_000428</name>
</gene>